<dbReference type="GO" id="GO:0005886">
    <property type="term" value="C:plasma membrane"/>
    <property type="evidence" value="ECO:0007669"/>
    <property type="project" value="Ensembl"/>
</dbReference>
<evidence type="ECO:0000313" key="8">
    <source>
        <dbReference type="Ensembl" id="ENSAMEP00000026659.1"/>
    </source>
</evidence>
<dbReference type="GeneTree" id="ENSGT00950000183096"/>
<evidence type="ECO:0000256" key="5">
    <source>
        <dbReference type="ARBA" id="ARBA00038227"/>
    </source>
</evidence>
<reference evidence="8" key="3">
    <citation type="submission" date="2025-09" db="UniProtKB">
        <authorList>
            <consortium name="Ensembl"/>
        </authorList>
    </citation>
    <scope>IDENTIFICATION</scope>
</reference>
<feature type="region of interest" description="Disordered" evidence="6">
    <location>
        <begin position="1"/>
        <end position="77"/>
    </location>
</feature>
<feature type="transmembrane region" description="Helical" evidence="7">
    <location>
        <begin position="415"/>
        <end position="441"/>
    </location>
</feature>
<name>A0A7N5JPX9_AILME</name>
<reference evidence="8 9" key="1">
    <citation type="journal article" date="2010" name="Nature">
        <title>The sequence and de novo assembly of the giant panda genome.</title>
        <authorList>
            <person name="Li R."/>
            <person name="Fan W."/>
            <person name="Tian G."/>
            <person name="Zhu H."/>
            <person name="He L."/>
            <person name="Cai J."/>
            <person name="Huang Q."/>
            <person name="Cai Q."/>
            <person name="Li B."/>
            <person name="Bai Y."/>
            <person name="Zhang Z."/>
            <person name="Zhang Y."/>
            <person name="Wang W."/>
            <person name="Li J."/>
            <person name="Wei F."/>
            <person name="Li H."/>
            <person name="Jian M."/>
            <person name="Li J."/>
            <person name="Zhang Z."/>
            <person name="Nielsen R."/>
            <person name="Li D."/>
            <person name="Gu W."/>
            <person name="Yang Z."/>
            <person name="Xuan Z."/>
            <person name="Ryder O.A."/>
            <person name="Leung F.C."/>
            <person name="Zhou Y."/>
            <person name="Cao J."/>
            <person name="Sun X."/>
            <person name="Fu Y."/>
            <person name="Fang X."/>
            <person name="Guo X."/>
            <person name="Wang B."/>
            <person name="Hou R."/>
            <person name="Shen F."/>
            <person name="Mu B."/>
            <person name="Ni P."/>
            <person name="Lin R."/>
            <person name="Qian W."/>
            <person name="Wang G."/>
            <person name="Yu C."/>
            <person name="Nie W."/>
            <person name="Wang J."/>
            <person name="Wu Z."/>
            <person name="Liang H."/>
            <person name="Min J."/>
            <person name="Wu Q."/>
            <person name="Cheng S."/>
            <person name="Ruan J."/>
            <person name="Wang M."/>
            <person name="Shi Z."/>
            <person name="Wen M."/>
            <person name="Liu B."/>
            <person name="Ren X."/>
            <person name="Zheng H."/>
            <person name="Dong D."/>
            <person name="Cook K."/>
            <person name="Shan G."/>
            <person name="Zhang H."/>
            <person name="Kosiol C."/>
            <person name="Xie X."/>
            <person name="Lu Z."/>
            <person name="Zheng H."/>
            <person name="Li Y."/>
            <person name="Steiner C.C."/>
            <person name="Lam T.T."/>
            <person name="Lin S."/>
            <person name="Zhang Q."/>
            <person name="Li G."/>
            <person name="Tian J."/>
            <person name="Gong T."/>
            <person name="Liu H."/>
            <person name="Zhang D."/>
            <person name="Fang L."/>
            <person name="Ye C."/>
            <person name="Zhang J."/>
            <person name="Hu W."/>
            <person name="Xu A."/>
            <person name="Ren Y."/>
            <person name="Zhang G."/>
            <person name="Bruford M.W."/>
            <person name="Li Q."/>
            <person name="Ma L."/>
            <person name="Guo Y."/>
            <person name="An N."/>
            <person name="Hu Y."/>
            <person name="Zheng Y."/>
            <person name="Shi Y."/>
            <person name="Li Z."/>
            <person name="Liu Q."/>
            <person name="Chen Y."/>
            <person name="Zhao J."/>
            <person name="Qu N."/>
            <person name="Zhao S."/>
            <person name="Tian F."/>
            <person name="Wang X."/>
            <person name="Wang H."/>
            <person name="Xu L."/>
            <person name="Liu X."/>
            <person name="Vinar T."/>
            <person name="Wang Y."/>
            <person name="Lam T.W."/>
            <person name="Yiu S.M."/>
            <person name="Liu S."/>
            <person name="Zhang H."/>
            <person name="Li D."/>
            <person name="Huang Y."/>
            <person name="Wang X."/>
            <person name="Yang G."/>
            <person name="Jiang Z."/>
            <person name="Wang J."/>
            <person name="Qin N."/>
            <person name="Li L."/>
            <person name="Li J."/>
            <person name="Bolund L."/>
            <person name="Kristiansen K."/>
            <person name="Wong G.K."/>
            <person name="Olson M."/>
            <person name="Zhang X."/>
            <person name="Li S."/>
            <person name="Yang H."/>
            <person name="Wang J."/>
            <person name="Wang J."/>
        </authorList>
    </citation>
    <scope>NUCLEOTIDE SEQUENCE [LARGE SCALE GENOMIC DNA]</scope>
</reference>
<dbReference type="SUPFAM" id="SSF103473">
    <property type="entry name" value="MFS general substrate transporter"/>
    <property type="match status" value="1"/>
</dbReference>
<feature type="transmembrane region" description="Helical" evidence="7">
    <location>
        <begin position="268"/>
        <end position="295"/>
    </location>
</feature>
<feature type="transmembrane region" description="Helical" evidence="7">
    <location>
        <begin position="242"/>
        <end position="262"/>
    </location>
</feature>
<feature type="transmembrane region" description="Helical" evidence="7">
    <location>
        <begin position="481"/>
        <end position="501"/>
    </location>
</feature>
<feature type="transmembrane region" description="Helical" evidence="7">
    <location>
        <begin position="211"/>
        <end position="230"/>
    </location>
</feature>
<keyword evidence="4 7" id="KW-0472">Membrane</keyword>
<keyword evidence="9" id="KW-1185">Reference proteome</keyword>
<feature type="transmembrane region" description="Helical" evidence="7">
    <location>
        <begin position="307"/>
        <end position="328"/>
    </location>
</feature>
<evidence type="ECO:0000256" key="1">
    <source>
        <dbReference type="ARBA" id="ARBA00004141"/>
    </source>
</evidence>
<comment type="subcellular location">
    <subcellularLocation>
        <location evidence="1">Membrane</location>
        <topology evidence="1">Multi-pass membrane protein</topology>
    </subcellularLocation>
</comment>
<comment type="similarity">
    <text evidence="5">Belongs to the major facilitator superfamily. SLC46A family.</text>
</comment>
<keyword evidence="3 7" id="KW-1133">Transmembrane helix</keyword>
<feature type="compositionally biased region" description="Low complexity" evidence="6">
    <location>
        <begin position="26"/>
        <end position="36"/>
    </location>
</feature>
<accession>A0A7N5JPX9</accession>
<evidence type="ECO:0000256" key="7">
    <source>
        <dbReference type="SAM" id="Phobius"/>
    </source>
</evidence>
<dbReference type="Pfam" id="PF07690">
    <property type="entry name" value="MFS_1"/>
    <property type="match status" value="1"/>
</dbReference>
<evidence type="ECO:0000256" key="4">
    <source>
        <dbReference type="ARBA" id="ARBA00023136"/>
    </source>
</evidence>
<protein>
    <submittedName>
        <fullName evidence="8">Solute carrier family 46 member 2</fullName>
    </submittedName>
</protein>
<evidence type="ECO:0000256" key="6">
    <source>
        <dbReference type="SAM" id="MobiDB-lite"/>
    </source>
</evidence>
<dbReference type="Gene3D" id="1.20.1250.20">
    <property type="entry name" value="MFS general substrate transporter like domains"/>
    <property type="match status" value="1"/>
</dbReference>
<evidence type="ECO:0000256" key="2">
    <source>
        <dbReference type="ARBA" id="ARBA00022692"/>
    </source>
</evidence>
<organism evidence="8 9">
    <name type="scientific">Ailuropoda melanoleuca</name>
    <name type="common">Giant panda</name>
    <dbReference type="NCBI Taxonomy" id="9646"/>
    <lineage>
        <taxon>Eukaryota</taxon>
        <taxon>Metazoa</taxon>
        <taxon>Chordata</taxon>
        <taxon>Craniata</taxon>
        <taxon>Vertebrata</taxon>
        <taxon>Euteleostomi</taxon>
        <taxon>Mammalia</taxon>
        <taxon>Eutheria</taxon>
        <taxon>Laurasiatheria</taxon>
        <taxon>Carnivora</taxon>
        <taxon>Caniformia</taxon>
        <taxon>Ursidae</taxon>
        <taxon>Ailuropoda</taxon>
    </lineage>
</organism>
<dbReference type="Proteomes" id="UP000008912">
    <property type="component" value="Unassembled WGS sequence"/>
</dbReference>
<dbReference type="AlphaFoldDB" id="A0A7N5JPX9"/>
<proteinExistence type="inferred from homology"/>
<evidence type="ECO:0000256" key="3">
    <source>
        <dbReference type="ARBA" id="ARBA00022989"/>
    </source>
</evidence>
<dbReference type="InParanoid" id="A0A7N5JPX9"/>
<feature type="transmembrane region" description="Helical" evidence="7">
    <location>
        <begin position="453"/>
        <end position="474"/>
    </location>
</feature>
<evidence type="ECO:0000313" key="9">
    <source>
        <dbReference type="Proteomes" id="UP000008912"/>
    </source>
</evidence>
<dbReference type="InterPro" id="IPR036259">
    <property type="entry name" value="MFS_trans_sf"/>
</dbReference>
<feature type="compositionally biased region" description="Basic and acidic residues" evidence="6">
    <location>
        <begin position="1"/>
        <end position="12"/>
    </location>
</feature>
<dbReference type="GO" id="GO:0140360">
    <property type="term" value="F:cyclic-GMP-AMP transmembrane transporter activity"/>
    <property type="evidence" value="ECO:0007669"/>
    <property type="project" value="Ensembl"/>
</dbReference>
<dbReference type="PANTHER" id="PTHR23507:SF3">
    <property type="entry name" value="THYMIC STROMAL COTRANSPORTER HOMOLOG"/>
    <property type="match status" value="1"/>
</dbReference>
<dbReference type="InterPro" id="IPR011701">
    <property type="entry name" value="MFS"/>
</dbReference>
<dbReference type="Ensembl" id="ENSAMET00000036171.1">
    <property type="protein sequence ID" value="ENSAMEP00000026659.1"/>
    <property type="gene ID" value="ENSAMEG00000006870.2"/>
</dbReference>
<dbReference type="GO" id="GO:0070430">
    <property type="term" value="P:positive regulation of nucleotide-binding oligomerization domain containing 1 signaling pathway"/>
    <property type="evidence" value="ECO:0007669"/>
    <property type="project" value="Ensembl"/>
</dbReference>
<sequence length="660" mass="70017">MPGARPRPEHAWGRRPAGSRGMPGCRAIGPRSGGRASRSRVTRRPRVATRGAETGGALSGARLPGQPPSPALGAGAGRGLLRPGGVAGPGVSCAGLAAVTRAPRPGSVPSRAHPGARLTLALWDRSGPSPRALMGPEAACPGRGLLSRLRVRTWIEPVVASTQVASSLYEAGLLLVVKASFGAGASSNHSASPSPQGALEDQQQRAISNFYIVYNLVVGLTPLLSAYGLGWLSDRYHRKISVCVALLGFLLSRLGLLLKVLLDWPVEVLYGAAALNGLCGGFSAFWSGVMALGSLGSSEGRRAVRLILIDLTLGLAGFCGSMASGHLFKQMTGHSGQGLVLTACSVSCATFALFYSLLVLKVPESMAGPGKALPAVDTVSGTVGTYRALDPDQLDKQSVVGHPLSPGKAQPPRTIIALLFLGAIIYDLAVVGTVDVMPLFMLREPLSWNQVQVGYGMAAGYTIFITSFLGVLVFSRCFQDTTMIMIGMVSFGSGALLLAFVKETYMFYIVCQSSRNRLPEGLVNGDRRHLCPRDKARSLESLQCQQLHFPRCHLTLPMKTPFMTHHHARCALPPCSSSCHAVCSHPRHNHPIGNVQTHQGLLLWKGVRHPAAVPGSDRGGDLHGVQQDLSAHHGKVHWHVFCSLLLSLLPGHHPNWNRGL</sequence>
<feature type="transmembrane region" description="Helical" evidence="7">
    <location>
        <begin position="340"/>
        <end position="360"/>
    </location>
</feature>
<keyword evidence="2 7" id="KW-0812">Transmembrane</keyword>
<gene>
    <name evidence="8" type="primary">SLC46A2</name>
</gene>
<feature type="compositionally biased region" description="Basic residues" evidence="6">
    <location>
        <begin position="37"/>
        <end position="47"/>
    </location>
</feature>
<reference evidence="8" key="2">
    <citation type="submission" date="2025-08" db="UniProtKB">
        <authorList>
            <consortium name="Ensembl"/>
        </authorList>
    </citation>
    <scope>IDENTIFICATION</scope>
</reference>
<dbReference type="PANTHER" id="PTHR23507">
    <property type="entry name" value="ZGC:174356"/>
    <property type="match status" value="1"/>
</dbReference>
<dbReference type="GO" id="GO:0140361">
    <property type="term" value="P:cyclic-GMP-AMP transmembrane import across plasma membrane"/>
    <property type="evidence" value="ECO:0007669"/>
    <property type="project" value="Ensembl"/>
</dbReference>